<dbReference type="Pfam" id="PF00583">
    <property type="entry name" value="Acetyltransf_1"/>
    <property type="match status" value="1"/>
</dbReference>
<reference evidence="5 6" key="1">
    <citation type="submission" date="2020-08" db="EMBL/GenBank/DDBJ databases">
        <title>Whole genome shotgun sequence of Actinocatenispora thailandica NBRC 105041.</title>
        <authorList>
            <person name="Komaki H."/>
            <person name="Tamura T."/>
        </authorList>
    </citation>
    <scope>NUCLEOTIDE SEQUENCE [LARGE SCALE GENOMIC DNA]</scope>
    <source>
        <strain evidence="5 6">NBRC 105041</strain>
    </source>
</reference>
<dbReference type="PANTHER" id="PTHR10545:SF29">
    <property type="entry name" value="GH14572P-RELATED"/>
    <property type="match status" value="1"/>
</dbReference>
<comment type="similarity">
    <text evidence="1">Belongs to the acetyltransferase family.</text>
</comment>
<dbReference type="PROSITE" id="PS51186">
    <property type="entry name" value="GNAT"/>
    <property type="match status" value="1"/>
</dbReference>
<keyword evidence="2" id="KW-0808">Transferase</keyword>
<feature type="domain" description="N-acetyltransferase" evidence="4">
    <location>
        <begin position="4"/>
        <end position="161"/>
    </location>
</feature>
<evidence type="ECO:0000313" key="6">
    <source>
        <dbReference type="Proteomes" id="UP000611640"/>
    </source>
</evidence>
<dbReference type="CDD" id="cd04301">
    <property type="entry name" value="NAT_SF"/>
    <property type="match status" value="1"/>
</dbReference>
<dbReference type="FunFam" id="3.40.630.30:FF:000064">
    <property type="entry name" value="GNAT family acetyltransferase"/>
    <property type="match status" value="1"/>
</dbReference>
<evidence type="ECO:0000313" key="5">
    <source>
        <dbReference type="EMBL" id="BCJ33164.1"/>
    </source>
</evidence>
<dbReference type="EMBL" id="AP023355">
    <property type="protein sequence ID" value="BCJ33164.1"/>
    <property type="molecule type" value="Genomic_DNA"/>
</dbReference>
<proteinExistence type="inferred from homology"/>
<dbReference type="KEGG" id="atl:Athai_06670"/>
<keyword evidence="6" id="KW-1185">Reference proteome</keyword>
<evidence type="ECO:0000256" key="2">
    <source>
        <dbReference type="ARBA" id="ARBA00022679"/>
    </source>
</evidence>
<organism evidence="5 6">
    <name type="scientific">Actinocatenispora thailandica</name>
    <dbReference type="NCBI Taxonomy" id="227318"/>
    <lineage>
        <taxon>Bacteria</taxon>
        <taxon>Bacillati</taxon>
        <taxon>Actinomycetota</taxon>
        <taxon>Actinomycetes</taxon>
        <taxon>Micromonosporales</taxon>
        <taxon>Micromonosporaceae</taxon>
        <taxon>Actinocatenispora</taxon>
    </lineage>
</organism>
<gene>
    <name evidence="5" type="ORF">Athai_06670</name>
</gene>
<dbReference type="InterPro" id="IPR016181">
    <property type="entry name" value="Acyl_CoA_acyltransferase"/>
</dbReference>
<accession>A0A7R7DK20</accession>
<dbReference type="Gene3D" id="3.40.630.30">
    <property type="match status" value="1"/>
</dbReference>
<dbReference type="InterPro" id="IPR000182">
    <property type="entry name" value="GNAT_dom"/>
</dbReference>
<sequence length="161" mass="17913">MSETQIRPVRPADVPAVVAMVYELAEYEKAPESCRLTDAQLHSCLFGEHPALYGHVAVDADDTPVGFMLWFLNFSTWEGTHGIYLEDLYVKPAARAGGIGRRLLATLAGICVERGYARLDWSVLDWNPAREFYAAIGASAQQEWMPYRLTGTALTGLAEYR</sequence>
<dbReference type="AlphaFoldDB" id="A0A7R7DK20"/>
<keyword evidence="3" id="KW-0012">Acyltransferase</keyword>
<protein>
    <submittedName>
        <fullName evidence="5">N-acetyltransferase</fullName>
    </submittedName>
</protein>
<dbReference type="GO" id="GO:0008080">
    <property type="term" value="F:N-acetyltransferase activity"/>
    <property type="evidence" value="ECO:0007669"/>
    <property type="project" value="TreeGrafter"/>
</dbReference>
<dbReference type="PANTHER" id="PTHR10545">
    <property type="entry name" value="DIAMINE N-ACETYLTRANSFERASE"/>
    <property type="match status" value="1"/>
</dbReference>
<dbReference type="Proteomes" id="UP000611640">
    <property type="component" value="Chromosome"/>
</dbReference>
<evidence type="ECO:0000256" key="3">
    <source>
        <dbReference type="ARBA" id="ARBA00023315"/>
    </source>
</evidence>
<name>A0A7R7DK20_9ACTN</name>
<dbReference type="SUPFAM" id="SSF55729">
    <property type="entry name" value="Acyl-CoA N-acyltransferases (Nat)"/>
    <property type="match status" value="1"/>
</dbReference>
<evidence type="ECO:0000256" key="1">
    <source>
        <dbReference type="ARBA" id="ARBA00008694"/>
    </source>
</evidence>
<dbReference type="RefSeq" id="WP_203960099.1">
    <property type="nucleotide sequence ID" value="NZ_AP023355.1"/>
</dbReference>
<evidence type="ECO:0000259" key="4">
    <source>
        <dbReference type="PROSITE" id="PS51186"/>
    </source>
</evidence>
<dbReference type="InterPro" id="IPR051016">
    <property type="entry name" value="Diverse_Substrate_AcTransf"/>
</dbReference>